<keyword evidence="15" id="KW-1185">Reference proteome</keyword>
<keyword evidence="7 13" id="KW-1133">Transmembrane helix</keyword>
<reference evidence="14" key="3">
    <citation type="submission" date="2025-09" db="UniProtKB">
        <authorList>
            <consortium name="Ensembl"/>
        </authorList>
    </citation>
    <scope>IDENTIFICATION</scope>
</reference>
<dbReference type="GO" id="GO:1904058">
    <property type="term" value="P:positive regulation of sensory perception of pain"/>
    <property type="evidence" value="ECO:0007669"/>
    <property type="project" value="UniProtKB-ARBA"/>
</dbReference>
<protein>
    <recommendedName>
        <fullName evidence="10">ATP synthase subunit C lysine N-methyltransferase</fullName>
    </recommendedName>
    <alternativeName>
        <fullName evidence="11">Protein N-lysine methyltransferase FAM173B</fullName>
    </alternativeName>
</protein>
<reference evidence="14" key="2">
    <citation type="submission" date="2025-08" db="UniProtKB">
        <authorList>
            <consortium name="Ensembl"/>
        </authorList>
    </citation>
    <scope>IDENTIFICATION</scope>
</reference>
<comment type="subcellular location">
    <subcellularLocation>
        <location evidence="1">Mitochondrion membrane</location>
        <topology evidence="1">Single-pass membrane protein</topology>
    </subcellularLocation>
</comment>
<evidence type="ECO:0000256" key="6">
    <source>
        <dbReference type="ARBA" id="ARBA00022692"/>
    </source>
</evidence>
<proteinExistence type="inferred from homology"/>
<dbReference type="GO" id="GO:0031966">
    <property type="term" value="C:mitochondrial membrane"/>
    <property type="evidence" value="ECO:0007669"/>
    <property type="project" value="UniProtKB-SubCell"/>
</dbReference>
<accession>A0A671WLR1</accession>
<dbReference type="PANTHER" id="PTHR13610:SF8">
    <property type="entry name" value="ATP SYNTHASE SUBUNIT C LYSINE N-METHYLTRANSFERASE"/>
    <property type="match status" value="1"/>
</dbReference>
<dbReference type="InterPro" id="IPR029063">
    <property type="entry name" value="SAM-dependent_MTases_sf"/>
</dbReference>
<dbReference type="GO" id="GO:0032259">
    <property type="term" value="P:methylation"/>
    <property type="evidence" value="ECO:0007669"/>
    <property type="project" value="UniProtKB-KW"/>
</dbReference>
<dbReference type="Ensembl" id="ENSSAUT00010042109.1">
    <property type="protein sequence ID" value="ENSSAUP00010039955.1"/>
    <property type="gene ID" value="ENSSAUG00010016798.1"/>
</dbReference>
<evidence type="ECO:0000256" key="4">
    <source>
        <dbReference type="ARBA" id="ARBA00022679"/>
    </source>
</evidence>
<keyword evidence="3" id="KW-0489">Methyltransferase</keyword>
<evidence type="ECO:0000256" key="12">
    <source>
        <dbReference type="SAM" id="MobiDB-lite"/>
    </source>
</evidence>
<feature type="transmembrane region" description="Helical" evidence="13">
    <location>
        <begin position="30"/>
        <end position="53"/>
    </location>
</feature>
<keyword evidence="9 13" id="KW-0472">Membrane</keyword>
<evidence type="ECO:0000256" key="9">
    <source>
        <dbReference type="ARBA" id="ARBA00023136"/>
    </source>
</evidence>
<dbReference type="GeneTree" id="ENSGT00390000014771"/>
<dbReference type="GO" id="GO:1905706">
    <property type="term" value="P:regulation of mitochondrial ATP synthesis coupled proton transport"/>
    <property type="evidence" value="ECO:0007669"/>
    <property type="project" value="UniProtKB-ARBA"/>
</dbReference>
<evidence type="ECO:0000256" key="2">
    <source>
        <dbReference type="ARBA" id="ARBA00010633"/>
    </source>
</evidence>
<dbReference type="SUPFAM" id="SSF53335">
    <property type="entry name" value="S-adenosyl-L-methionine-dependent methyltransferases"/>
    <property type="match status" value="1"/>
</dbReference>
<dbReference type="InParanoid" id="A0A671WLR1"/>
<gene>
    <name evidence="14" type="primary">ATPSCKMT</name>
    <name evidence="14" type="synonym">atpsckmt</name>
</gene>
<evidence type="ECO:0000256" key="7">
    <source>
        <dbReference type="ARBA" id="ARBA00022989"/>
    </source>
</evidence>
<organism evidence="14 15">
    <name type="scientific">Sparus aurata</name>
    <name type="common">Gilthead sea bream</name>
    <dbReference type="NCBI Taxonomy" id="8175"/>
    <lineage>
        <taxon>Eukaryota</taxon>
        <taxon>Metazoa</taxon>
        <taxon>Chordata</taxon>
        <taxon>Craniata</taxon>
        <taxon>Vertebrata</taxon>
        <taxon>Euteleostomi</taxon>
        <taxon>Actinopterygii</taxon>
        <taxon>Neopterygii</taxon>
        <taxon>Teleostei</taxon>
        <taxon>Neoteleostei</taxon>
        <taxon>Acanthomorphata</taxon>
        <taxon>Eupercaria</taxon>
        <taxon>Spariformes</taxon>
        <taxon>Sparidae</taxon>
        <taxon>Sparus</taxon>
    </lineage>
</organism>
<comment type="similarity">
    <text evidence="2">Belongs to the ANT/ATPSC lysine N-methyltransferase family.</text>
</comment>
<sequence length="232" mass="25552">MSQPQEFIFDSAPAGHSQSDIKEAKTRSQLGVIVTGLLGGSLVALYAVAAPFVTPALRKVCLPFVPATTAQVENVLRVLRARSGTLVDIGSGDGRIVIAAAKHGFLASGFELNPWLVWYSRLKAWREGVHRSTSFHISDLWKVSFAQYSNVVIFGVPQMMEQLELKLATELPSTAKVVACRFPFPTWVPEHTDGEGIDTVWVYDAKTFKSHLQHGTTQKTIPEHEEKPDSHT</sequence>
<dbReference type="OrthoDB" id="66144at2759"/>
<reference evidence="14" key="1">
    <citation type="submission" date="2021-04" db="EMBL/GenBank/DDBJ databases">
        <authorList>
            <consortium name="Wellcome Sanger Institute Data Sharing"/>
        </authorList>
    </citation>
    <scope>NUCLEOTIDE SEQUENCE [LARGE SCALE GENOMIC DNA]</scope>
</reference>
<dbReference type="PANTHER" id="PTHR13610">
    <property type="entry name" value="METHYLTRANSFERASE DOMAIN-CONTAINING PROTEIN"/>
    <property type="match status" value="1"/>
</dbReference>
<dbReference type="InterPro" id="IPR026170">
    <property type="entry name" value="FAM173A/B"/>
</dbReference>
<dbReference type="GO" id="GO:0016279">
    <property type="term" value="F:protein-lysine N-methyltransferase activity"/>
    <property type="evidence" value="ECO:0007669"/>
    <property type="project" value="InterPro"/>
</dbReference>
<evidence type="ECO:0000256" key="10">
    <source>
        <dbReference type="ARBA" id="ARBA00071036"/>
    </source>
</evidence>
<evidence type="ECO:0000256" key="13">
    <source>
        <dbReference type="SAM" id="Phobius"/>
    </source>
</evidence>
<feature type="region of interest" description="Disordered" evidence="12">
    <location>
        <begin position="1"/>
        <end position="22"/>
    </location>
</feature>
<name>A0A671WLR1_SPAAU</name>
<evidence type="ECO:0000256" key="11">
    <source>
        <dbReference type="ARBA" id="ARBA00078098"/>
    </source>
</evidence>
<dbReference type="AlphaFoldDB" id="A0A671WLR1"/>
<evidence type="ECO:0000256" key="1">
    <source>
        <dbReference type="ARBA" id="ARBA00004304"/>
    </source>
</evidence>
<keyword evidence="4" id="KW-0808">Transferase</keyword>
<keyword evidence="5" id="KW-0949">S-adenosyl-L-methionine</keyword>
<evidence type="ECO:0000313" key="15">
    <source>
        <dbReference type="Proteomes" id="UP000472265"/>
    </source>
</evidence>
<dbReference type="OMA" id="NPWLVAY"/>
<dbReference type="FunCoup" id="A0A671WLR1">
    <property type="interactions" value="1091"/>
</dbReference>
<dbReference type="Gene3D" id="3.40.50.150">
    <property type="entry name" value="Vaccinia Virus protein VP39"/>
    <property type="match status" value="1"/>
</dbReference>
<dbReference type="Proteomes" id="UP000472265">
    <property type="component" value="Chromosome 21"/>
</dbReference>
<keyword evidence="6 13" id="KW-0812">Transmembrane</keyword>
<evidence type="ECO:0000256" key="8">
    <source>
        <dbReference type="ARBA" id="ARBA00023128"/>
    </source>
</evidence>
<evidence type="ECO:0000256" key="5">
    <source>
        <dbReference type="ARBA" id="ARBA00022691"/>
    </source>
</evidence>
<dbReference type="FunFam" id="3.40.50.150:FF:000141">
    <property type="entry name" value="ATP synthase c subunit lysine N-methyltransferase"/>
    <property type="match status" value="1"/>
</dbReference>
<evidence type="ECO:0000313" key="14">
    <source>
        <dbReference type="Ensembl" id="ENSSAUP00010039955.1"/>
    </source>
</evidence>
<evidence type="ECO:0000256" key="3">
    <source>
        <dbReference type="ARBA" id="ARBA00022603"/>
    </source>
</evidence>
<keyword evidence="8" id="KW-0496">Mitochondrion</keyword>